<proteinExistence type="predicted"/>
<dbReference type="EMBL" id="JBAWKC010000003">
    <property type="protein sequence ID" value="MFH6769320.1"/>
    <property type="molecule type" value="Genomic_DNA"/>
</dbReference>
<evidence type="ECO:0000256" key="5">
    <source>
        <dbReference type="ARBA" id="ARBA00023014"/>
    </source>
</evidence>
<dbReference type="Proteomes" id="UP001610104">
    <property type="component" value="Unassembled WGS sequence"/>
</dbReference>
<evidence type="ECO:0000256" key="3">
    <source>
        <dbReference type="ARBA" id="ARBA00022723"/>
    </source>
</evidence>
<dbReference type="InterPro" id="IPR058240">
    <property type="entry name" value="rSAM_sf"/>
</dbReference>
<accession>A0ABW7MRV6</accession>
<sequence length="406" mass="47192">MIVELQEEKLKERRLISTTIDISGKLRIVNGFRLKLIRLRIKLTLLKVIVKCYRNPVDWIRALRYLIQLRRRFLGNNKVRKMAHINGKYHIGIYTPGWKSKIYEQFIASQLNDFKQITNLKVNRFNNIFFAITKKCALQCEHCFEWDNLNKKEVLETSELHAIVQKIQDKGVSQIHLSGGEPLIKMDALVEILKGADKSSEFWVVTSGFKLNDTNAKRLKEAGLTGAIISLDHFIPELHNKFRHFNDAYYWVEEAVKNANNNNLITALSLCATKDFISEDNLMSYMTLAKELKVSFVQLLEPKAVGHYSNKDIILNNEQIDLLENFFRKMNFNKEYSTYPIIVYHGYYQRRQGCFSGGKKGIYIDTDGDMNACPFCHKKTGNVLDSNFEQNLEILKNEGCKSYNMY</sequence>
<comment type="caution">
    <text evidence="7">The sequence shown here is derived from an EMBL/GenBank/DDBJ whole genome shotgun (WGS) entry which is preliminary data.</text>
</comment>
<comment type="cofactor">
    <cofactor evidence="1">
        <name>[4Fe-4S] cluster</name>
        <dbReference type="ChEBI" id="CHEBI:49883"/>
    </cofactor>
</comment>
<name>A0ABW7MRV6_9FLAO</name>
<evidence type="ECO:0000313" key="8">
    <source>
        <dbReference type="Proteomes" id="UP001610104"/>
    </source>
</evidence>
<dbReference type="Gene3D" id="3.20.20.70">
    <property type="entry name" value="Aldolase class I"/>
    <property type="match status" value="1"/>
</dbReference>
<dbReference type="SUPFAM" id="SSF102114">
    <property type="entry name" value="Radical SAM enzymes"/>
    <property type="match status" value="1"/>
</dbReference>
<protein>
    <submittedName>
        <fullName evidence="7">Radical SAM protein</fullName>
    </submittedName>
</protein>
<feature type="domain" description="Radical SAM core" evidence="6">
    <location>
        <begin position="122"/>
        <end position="333"/>
    </location>
</feature>
<evidence type="ECO:0000256" key="2">
    <source>
        <dbReference type="ARBA" id="ARBA00022691"/>
    </source>
</evidence>
<evidence type="ECO:0000256" key="4">
    <source>
        <dbReference type="ARBA" id="ARBA00023004"/>
    </source>
</evidence>
<organism evidence="7 8">
    <name type="scientific">Gaetbulibacter aquiaggeris</name>
    <dbReference type="NCBI Taxonomy" id="1735373"/>
    <lineage>
        <taxon>Bacteria</taxon>
        <taxon>Pseudomonadati</taxon>
        <taxon>Bacteroidota</taxon>
        <taxon>Flavobacteriia</taxon>
        <taxon>Flavobacteriales</taxon>
        <taxon>Flavobacteriaceae</taxon>
        <taxon>Gaetbulibacter</taxon>
    </lineage>
</organism>
<evidence type="ECO:0000313" key="7">
    <source>
        <dbReference type="EMBL" id="MFH6769320.1"/>
    </source>
</evidence>
<dbReference type="CDD" id="cd01335">
    <property type="entry name" value="Radical_SAM"/>
    <property type="match status" value="1"/>
</dbReference>
<reference evidence="7 8" key="1">
    <citation type="submission" date="2024-02" db="EMBL/GenBank/DDBJ databases">
        <title>A Gaetbulibacter species isolated from tidal flats and genomic insights of their niches.</title>
        <authorList>
            <person name="Ye Y."/>
        </authorList>
    </citation>
    <scope>NUCLEOTIDE SEQUENCE [LARGE SCALE GENOMIC DNA]</scope>
    <source>
        <strain evidence="7 8">KEM-8</strain>
    </source>
</reference>
<dbReference type="PANTHER" id="PTHR11228">
    <property type="entry name" value="RADICAL SAM DOMAIN PROTEIN"/>
    <property type="match status" value="1"/>
</dbReference>
<dbReference type="Pfam" id="PF04055">
    <property type="entry name" value="Radical_SAM"/>
    <property type="match status" value="1"/>
</dbReference>
<dbReference type="InterPro" id="IPR050377">
    <property type="entry name" value="Radical_SAM_PqqE_MftC-like"/>
</dbReference>
<dbReference type="PANTHER" id="PTHR11228:SF7">
    <property type="entry name" value="PQQA PEPTIDE CYCLASE"/>
    <property type="match status" value="1"/>
</dbReference>
<keyword evidence="2" id="KW-0949">S-adenosyl-L-methionine</keyword>
<dbReference type="InterPro" id="IPR007197">
    <property type="entry name" value="rSAM"/>
</dbReference>
<dbReference type="InterPro" id="IPR013785">
    <property type="entry name" value="Aldolase_TIM"/>
</dbReference>
<evidence type="ECO:0000256" key="1">
    <source>
        <dbReference type="ARBA" id="ARBA00001966"/>
    </source>
</evidence>
<evidence type="ECO:0000259" key="6">
    <source>
        <dbReference type="PROSITE" id="PS51918"/>
    </source>
</evidence>
<keyword evidence="8" id="KW-1185">Reference proteome</keyword>
<dbReference type="SFLD" id="SFLDG01067">
    <property type="entry name" value="SPASM/twitch_domain_containing"/>
    <property type="match status" value="1"/>
</dbReference>
<keyword evidence="5" id="KW-0411">Iron-sulfur</keyword>
<dbReference type="RefSeq" id="WP_395438558.1">
    <property type="nucleotide sequence ID" value="NZ_JBAWKC010000003.1"/>
</dbReference>
<keyword evidence="4" id="KW-0408">Iron</keyword>
<dbReference type="PROSITE" id="PS51918">
    <property type="entry name" value="RADICAL_SAM"/>
    <property type="match status" value="1"/>
</dbReference>
<keyword evidence="3" id="KW-0479">Metal-binding</keyword>
<gene>
    <name evidence="7" type="ORF">V8G56_11270</name>
</gene>
<dbReference type="SFLD" id="SFLDS00029">
    <property type="entry name" value="Radical_SAM"/>
    <property type="match status" value="1"/>
</dbReference>